<evidence type="ECO:0000313" key="2">
    <source>
        <dbReference type="EMBL" id="MCO1660600.1"/>
    </source>
</evidence>
<dbReference type="EMBL" id="JAGSOV010000086">
    <property type="protein sequence ID" value="MCO1660600.1"/>
    <property type="molecule type" value="Genomic_DNA"/>
</dbReference>
<keyword evidence="2" id="KW-0378">Hydrolase</keyword>
<dbReference type="GO" id="GO:0016787">
    <property type="term" value="F:hydrolase activity"/>
    <property type="evidence" value="ECO:0007669"/>
    <property type="project" value="UniProtKB-KW"/>
</dbReference>
<reference evidence="2" key="1">
    <citation type="submission" date="2021-04" db="EMBL/GenBank/DDBJ databases">
        <title>Pseudonocardia sp. nov., isolated from sandy soil of mangrove forest.</title>
        <authorList>
            <person name="Zan Z."/>
            <person name="Huang R."/>
            <person name="Liu W."/>
        </authorList>
    </citation>
    <scope>NUCLEOTIDE SEQUENCE</scope>
    <source>
        <strain evidence="2">S2-4</strain>
    </source>
</reference>
<dbReference type="InterPro" id="IPR029058">
    <property type="entry name" value="AB_hydrolase_fold"/>
</dbReference>
<dbReference type="SUPFAM" id="SSF53474">
    <property type="entry name" value="alpha/beta-Hydrolases"/>
    <property type="match status" value="1"/>
</dbReference>
<dbReference type="PANTHER" id="PTHR10992">
    <property type="entry name" value="METHYLESTERASE FAMILY MEMBER"/>
    <property type="match status" value="1"/>
</dbReference>
<dbReference type="PANTHER" id="PTHR10992:SF1086">
    <property type="entry name" value="AB HYDROLASE-1 DOMAIN-CONTAINING PROTEIN"/>
    <property type="match status" value="1"/>
</dbReference>
<comment type="caution">
    <text evidence="2">The sequence shown here is derived from an EMBL/GenBank/DDBJ whole genome shotgun (WGS) entry which is preliminary data.</text>
</comment>
<dbReference type="Proteomes" id="UP001165283">
    <property type="component" value="Unassembled WGS sequence"/>
</dbReference>
<proteinExistence type="predicted"/>
<gene>
    <name evidence="2" type="ORF">KDL28_36680</name>
</gene>
<keyword evidence="3" id="KW-1185">Reference proteome</keyword>
<name>A0ABT1AC44_9PSEU</name>
<protein>
    <submittedName>
        <fullName evidence="2">Alpha/beta hydrolase</fullName>
    </submittedName>
</protein>
<dbReference type="InterPro" id="IPR045889">
    <property type="entry name" value="MES/HNL"/>
</dbReference>
<dbReference type="Gene3D" id="3.40.50.1820">
    <property type="entry name" value="alpha/beta hydrolase"/>
    <property type="match status" value="1"/>
</dbReference>
<evidence type="ECO:0000259" key="1">
    <source>
        <dbReference type="Pfam" id="PF12697"/>
    </source>
</evidence>
<sequence length="239" mass="25322">MTDYVLVHGSWLGGWSWEAVRPALESAGHRVLAPSLTGLADRGHLAGPDVGLGTHIEDIVRLLTWEALDEVVLVGHSYGGMVITGVAGRLPQRLAHLVYLDAFRPEPGQSAFDVLPDLPRLFGEPPAEHPWGWGPLDPALLGTTAPDEVDWLLRRATPMPTATHTEPLPPPSAPVEVPTTYVLGAALPLFAATADEAAAAGATVLRWEDAGHHLPLQFPQRTAELLLALGGRGDQGGTG</sequence>
<dbReference type="InterPro" id="IPR000073">
    <property type="entry name" value="AB_hydrolase_1"/>
</dbReference>
<dbReference type="RefSeq" id="WP_252446139.1">
    <property type="nucleotide sequence ID" value="NZ_JAGSOV010000086.1"/>
</dbReference>
<accession>A0ABT1AC44</accession>
<feature type="domain" description="AB hydrolase-1" evidence="1">
    <location>
        <begin position="5"/>
        <end position="224"/>
    </location>
</feature>
<dbReference type="Pfam" id="PF12697">
    <property type="entry name" value="Abhydrolase_6"/>
    <property type="match status" value="1"/>
</dbReference>
<organism evidence="2 3">
    <name type="scientific">Pseudonocardia humida</name>
    <dbReference type="NCBI Taxonomy" id="2800819"/>
    <lineage>
        <taxon>Bacteria</taxon>
        <taxon>Bacillati</taxon>
        <taxon>Actinomycetota</taxon>
        <taxon>Actinomycetes</taxon>
        <taxon>Pseudonocardiales</taxon>
        <taxon>Pseudonocardiaceae</taxon>
        <taxon>Pseudonocardia</taxon>
    </lineage>
</organism>
<evidence type="ECO:0000313" key="3">
    <source>
        <dbReference type="Proteomes" id="UP001165283"/>
    </source>
</evidence>